<sequence length="176" mass="20630">MNFLMFVASAHGLLTEEFGEGTWPGSQYSNDGRSNEKFKGQWNELWKQCIYNKGLIKSGVQRSLILDPPEFSMITDKNVRTILVNMWPSFIKWWNMPAGGQAAMNYWEGAPNLLSFVQEFESQVGRKIKPFKLDIDLVYTGLIEPIGVNEQYMIMPVKIDYLLNRDWWVKRFEERY</sequence>
<reference evidence="1 2" key="1">
    <citation type="submission" date="2018-01" db="EMBL/GenBank/DDBJ databases">
        <title>Genome sequence of the PGP bacterium Paenibacillus illinoisensis E3.</title>
        <authorList>
            <person name="Rolli E."/>
            <person name="Marasco R."/>
            <person name="Bessem C."/>
            <person name="Michoud G."/>
            <person name="Gaiarsa S."/>
            <person name="Borin S."/>
            <person name="Daffonchio D."/>
        </authorList>
    </citation>
    <scope>NUCLEOTIDE SEQUENCE [LARGE SCALE GENOMIC DNA]</scope>
    <source>
        <strain evidence="1 2">E3</strain>
    </source>
</reference>
<dbReference type="OrthoDB" id="1749157at2"/>
<dbReference type="AlphaFoldDB" id="A0A2W0D277"/>
<comment type="caution">
    <text evidence="1">The sequence shown here is derived from an EMBL/GenBank/DDBJ whole genome shotgun (WGS) entry which is preliminary data.</text>
</comment>
<evidence type="ECO:0000313" key="2">
    <source>
        <dbReference type="Proteomes" id="UP000247459"/>
    </source>
</evidence>
<gene>
    <name evidence="1" type="ORF">PIL02S_01603</name>
</gene>
<evidence type="ECO:0000313" key="1">
    <source>
        <dbReference type="EMBL" id="PYY30001.1"/>
    </source>
</evidence>
<protein>
    <submittedName>
        <fullName evidence="1">Uncharacterized protein</fullName>
    </submittedName>
</protein>
<organism evidence="1 2">
    <name type="scientific">Paenibacillus illinoisensis</name>
    <dbReference type="NCBI Taxonomy" id="59845"/>
    <lineage>
        <taxon>Bacteria</taxon>
        <taxon>Bacillati</taxon>
        <taxon>Bacillota</taxon>
        <taxon>Bacilli</taxon>
        <taxon>Bacillales</taxon>
        <taxon>Paenibacillaceae</taxon>
        <taxon>Paenibacillus</taxon>
    </lineage>
</organism>
<accession>A0A2W0D277</accession>
<dbReference type="EMBL" id="PRLG01000013">
    <property type="protein sequence ID" value="PYY30001.1"/>
    <property type="molecule type" value="Genomic_DNA"/>
</dbReference>
<proteinExistence type="predicted"/>
<dbReference type="Proteomes" id="UP000247459">
    <property type="component" value="Unassembled WGS sequence"/>
</dbReference>
<name>A0A2W0D277_9BACL</name>
<dbReference type="RefSeq" id="WP_110757415.1">
    <property type="nucleotide sequence ID" value="NZ_PRLG01000013.1"/>
</dbReference>